<evidence type="ECO:0000313" key="2">
    <source>
        <dbReference type="Proteomes" id="UP000008063"/>
    </source>
</evidence>
<dbReference type="InParanoid" id="F8QKY9"/>
<sequence>MLSLCLGRPIGLKRPPQEGQALRPSSLKDVVVGESESMRTQYGCHLVATEPADC</sequence>
<proteinExistence type="predicted"/>
<accession>F8QKY9</accession>
<dbReference type="Proteomes" id="UP000008063">
    <property type="component" value="Unassembled WGS sequence"/>
</dbReference>
<evidence type="ECO:0000313" key="1">
    <source>
        <dbReference type="EMBL" id="EGN91031.1"/>
    </source>
</evidence>
<organism evidence="2">
    <name type="scientific">Serpula lacrymans var. lacrymans (strain S7.3)</name>
    <name type="common">Dry rot fungus</name>
    <dbReference type="NCBI Taxonomy" id="936435"/>
    <lineage>
        <taxon>Eukaryota</taxon>
        <taxon>Fungi</taxon>
        <taxon>Dikarya</taxon>
        <taxon>Basidiomycota</taxon>
        <taxon>Agaricomycotina</taxon>
        <taxon>Agaricomycetes</taxon>
        <taxon>Agaricomycetidae</taxon>
        <taxon>Boletales</taxon>
        <taxon>Coniophorineae</taxon>
        <taxon>Serpulaceae</taxon>
        <taxon>Serpula</taxon>
    </lineage>
</organism>
<reference evidence="2" key="1">
    <citation type="journal article" date="2011" name="Science">
        <title>The plant cell wall-decomposing machinery underlies the functional diversity of forest fungi.</title>
        <authorList>
            <person name="Eastwood D.C."/>
            <person name="Floudas D."/>
            <person name="Binder M."/>
            <person name="Majcherczyk A."/>
            <person name="Schneider P."/>
            <person name="Aerts A."/>
            <person name="Asiegbu F.O."/>
            <person name="Baker S.E."/>
            <person name="Barry K."/>
            <person name="Bendiksby M."/>
            <person name="Blumentritt M."/>
            <person name="Coutinho P.M."/>
            <person name="Cullen D."/>
            <person name="de Vries R.P."/>
            <person name="Gathman A."/>
            <person name="Goodell B."/>
            <person name="Henrissat B."/>
            <person name="Ihrmark K."/>
            <person name="Kauserud H."/>
            <person name="Kohler A."/>
            <person name="LaButti K."/>
            <person name="Lapidus A."/>
            <person name="Lavin J.L."/>
            <person name="Lee Y.-H."/>
            <person name="Lindquist E."/>
            <person name="Lilly W."/>
            <person name="Lucas S."/>
            <person name="Morin E."/>
            <person name="Murat C."/>
            <person name="Oguiza J.A."/>
            <person name="Park J."/>
            <person name="Pisabarro A.G."/>
            <person name="Riley R."/>
            <person name="Rosling A."/>
            <person name="Salamov A."/>
            <person name="Schmidt O."/>
            <person name="Schmutz J."/>
            <person name="Skrede I."/>
            <person name="Stenlid J."/>
            <person name="Wiebenga A."/>
            <person name="Xie X."/>
            <person name="Kuees U."/>
            <person name="Hibbett D.S."/>
            <person name="Hoffmeister D."/>
            <person name="Hoegberg N."/>
            <person name="Martin F."/>
            <person name="Grigoriev I.V."/>
            <person name="Watkinson S.C."/>
        </authorList>
    </citation>
    <scope>NUCLEOTIDE SEQUENCE [LARGE SCALE GENOMIC DNA]</scope>
    <source>
        <strain evidence="2">strain S7.3</strain>
    </source>
</reference>
<dbReference type="HOGENOM" id="CLU_3051825_0_0_1"/>
<dbReference type="AlphaFoldDB" id="F8QKY9"/>
<protein>
    <submittedName>
        <fullName evidence="1">Uncharacterized protein</fullName>
    </submittedName>
</protein>
<name>F8QKY9_SERL3</name>
<gene>
    <name evidence="1" type="ORF">SERLA73DRAFT_81383</name>
</gene>
<dbReference type="EMBL" id="GL946623">
    <property type="protein sequence ID" value="EGN91031.1"/>
    <property type="molecule type" value="Genomic_DNA"/>
</dbReference>
<keyword evidence="2" id="KW-1185">Reference proteome</keyword>